<dbReference type="PROSITE" id="PS51679">
    <property type="entry name" value="SAM_MT_C5"/>
    <property type="match status" value="1"/>
</dbReference>
<reference evidence="10" key="1">
    <citation type="submission" date="2016-10" db="EMBL/GenBank/DDBJ databases">
        <authorList>
            <person name="Varghese N."/>
            <person name="Submissions S."/>
        </authorList>
    </citation>
    <scope>NUCLEOTIDE SEQUENCE [LARGE SCALE GENOMIC DNA]</scope>
    <source>
        <strain evidence="10">DSM 17044</strain>
    </source>
</reference>
<keyword evidence="1 6" id="KW-0489">Methyltransferase</keyword>
<dbReference type="PANTHER" id="PTHR10629:SF52">
    <property type="entry name" value="DNA (CYTOSINE-5)-METHYLTRANSFERASE 1"/>
    <property type="match status" value="1"/>
</dbReference>
<comment type="catalytic activity">
    <reaction evidence="5 8">
        <text>a 2'-deoxycytidine in DNA + S-adenosyl-L-methionine = a 5-methyl-2'-deoxycytidine in DNA + S-adenosyl-L-homocysteine + H(+)</text>
        <dbReference type="Rhea" id="RHEA:13681"/>
        <dbReference type="Rhea" id="RHEA-COMP:11369"/>
        <dbReference type="Rhea" id="RHEA-COMP:11370"/>
        <dbReference type="ChEBI" id="CHEBI:15378"/>
        <dbReference type="ChEBI" id="CHEBI:57856"/>
        <dbReference type="ChEBI" id="CHEBI:59789"/>
        <dbReference type="ChEBI" id="CHEBI:85452"/>
        <dbReference type="ChEBI" id="CHEBI:85454"/>
        <dbReference type="EC" id="2.1.1.37"/>
    </reaction>
</comment>
<dbReference type="InterPro" id="IPR029063">
    <property type="entry name" value="SAM-dependent_MTases_sf"/>
</dbReference>
<dbReference type="GO" id="GO:0003886">
    <property type="term" value="F:DNA (cytosine-5-)-methyltransferase activity"/>
    <property type="evidence" value="ECO:0007669"/>
    <property type="project" value="UniProtKB-EC"/>
</dbReference>
<proteinExistence type="inferred from homology"/>
<accession>A0A1H7QSH2</accession>
<dbReference type="InterPro" id="IPR018117">
    <property type="entry name" value="C5_DNA_meth_AS"/>
</dbReference>
<evidence type="ECO:0000313" key="9">
    <source>
        <dbReference type="EMBL" id="SEL50926.1"/>
    </source>
</evidence>
<dbReference type="PROSITE" id="PS00094">
    <property type="entry name" value="C5_MTASE_1"/>
    <property type="match status" value="1"/>
</dbReference>
<dbReference type="EC" id="2.1.1.37" evidence="8"/>
<evidence type="ECO:0000256" key="1">
    <source>
        <dbReference type="ARBA" id="ARBA00022603"/>
    </source>
</evidence>
<dbReference type="Gene3D" id="3.40.50.150">
    <property type="entry name" value="Vaccinia Virus protein VP39"/>
    <property type="match status" value="1"/>
</dbReference>
<dbReference type="GO" id="GO:0032259">
    <property type="term" value="P:methylation"/>
    <property type="evidence" value="ECO:0007669"/>
    <property type="project" value="UniProtKB-KW"/>
</dbReference>
<feature type="active site" evidence="6">
    <location>
        <position position="35"/>
    </location>
</feature>
<dbReference type="PANTHER" id="PTHR10629">
    <property type="entry name" value="CYTOSINE-SPECIFIC METHYLTRANSFERASE"/>
    <property type="match status" value="1"/>
</dbReference>
<keyword evidence="2 6" id="KW-0808">Transferase</keyword>
<dbReference type="GO" id="GO:0009307">
    <property type="term" value="P:DNA restriction-modification system"/>
    <property type="evidence" value="ECO:0007669"/>
    <property type="project" value="UniProtKB-KW"/>
</dbReference>
<dbReference type="PRINTS" id="PR00105">
    <property type="entry name" value="C5METTRFRASE"/>
</dbReference>
<dbReference type="EMBL" id="FOAP01000006">
    <property type="protein sequence ID" value="SEL50926.1"/>
    <property type="molecule type" value="Genomic_DNA"/>
</dbReference>
<evidence type="ECO:0000256" key="6">
    <source>
        <dbReference type="PROSITE-ProRule" id="PRU01016"/>
    </source>
</evidence>
<keyword evidence="4" id="KW-0680">Restriction system</keyword>
<dbReference type="InterPro" id="IPR050390">
    <property type="entry name" value="C5-Methyltransferase"/>
</dbReference>
<evidence type="ECO:0000313" key="10">
    <source>
        <dbReference type="Proteomes" id="UP000182719"/>
    </source>
</evidence>
<dbReference type="RefSeq" id="WP_245768579.1">
    <property type="nucleotide sequence ID" value="NZ_FOAP01000006.1"/>
</dbReference>
<evidence type="ECO:0000256" key="8">
    <source>
        <dbReference type="RuleBase" id="RU000417"/>
    </source>
</evidence>
<evidence type="ECO:0000256" key="4">
    <source>
        <dbReference type="ARBA" id="ARBA00022747"/>
    </source>
</evidence>
<keyword evidence="10" id="KW-1185">Reference proteome</keyword>
<evidence type="ECO:0000256" key="5">
    <source>
        <dbReference type="ARBA" id="ARBA00047422"/>
    </source>
</evidence>
<dbReference type="SUPFAM" id="SSF53335">
    <property type="entry name" value="S-adenosyl-L-methionine-dependent methyltransferases"/>
    <property type="match status" value="1"/>
</dbReference>
<protein>
    <recommendedName>
        <fullName evidence="8">Cytosine-specific methyltransferase</fullName>
        <ecNumber evidence="8">2.1.1.37</ecNumber>
    </recommendedName>
</protein>
<keyword evidence="3 6" id="KW-0949">S-adenosyl-L-methionine</keyword>
<dbReference type="InterPro" id="IPR001525">
    <property type="entry name" value="C5_MeTfrase"/>
</dbReference>
<evidence type="ECO:0000256" key="7">
    <source>
        <dbReference type="RuleBase" id="RU000416"/>
    </source>
</evidence>
<organism evidence="9 10">
    <name type="scientific">Stigmatella aurantiaca</name>
    <dbReference type="NCBI Taxonomy" id="41"/>
    <lineage>
        <taxon>Bacteria</taxon>
        <taxon>Pseudomonadati</taxon>
        <taxon>Myxococcota</taxon>
        <taxon>Myxococcia</taxon>
        <taxon>Myxococcales</taxon>
        <taxon>Cystobacterineae</taxon>
        <taxon>Archangiaceae</taxon>
        <taxon>Stigmatella</taxon>
    </lineage>
</organism>
<dbReference type="GO" id="GO:0003677">
    <property type="term" value="F:DNA binding"/>
    <property type="evidence" value="ECO:0007669"/>
    <property type="project" value="TreeGrafter"/>
</dbReference>
<dbReference type="AlphaFoldDB" id="A0A1H7QSH2"/>
<dbReference type="NCBIfam" id="TIGR00675">
    <property type="entry name" value="dcm"/>
    <property type="match status" value="1"/>
</dbReference>
<sequence>MQLNRPEWHVLEEDLRSFSGTSFRGVDLLAGGVPCPPFSIAGKQLGADDERDLFPEALRLVGEIRPAAVMLENVRGLAAERFADYRASVLGRLERLGYVAAWRVLNASDYGVPQHRPRFILVARRPSATKHFAWPKPHREVPTVGNAIGDMHRRSSRAGFTFLRNSCQRI</sequence>
<evidence type="ECO:0000256" key="3">
    <source>
        <dbReference type="ARBA" id="ARBA00022691"/>
    </source>
</evidence>
<dbReference type="Pfam" id="PF00145">
    <property type="entry name" value="DNA_methylase"/>
    <property type="match status" value="1"/>
</dbReference>
<comment type="similarity">
    <text evidence="6 7">Belongs to the class I-like SAM-binding methyltransferase superfamily. C5-methyltransferase family.</text>
</comment>
<dbReference type="Proteomes" id="UP000182719">
    <property type="component" value="Unassembled WGS sequence"/>
</dbReference>
<gene>
    <name evidence="9" type="ORF">SAMN05444354_106257</name>
</gene>
<dbReference type="GO" id="GO:0044027">
    <property type="term" value="P:negative regulation of gene expression via chromosomal CpG island methylation"/>
    <property type="evidence" value="ECO:0007669"/>
    <property type="project" value="TreeGrafter"/>
</dbReference>
<name>A0A1H7QSH2_STIAU</name>
<evidence type="ECO:0000256" key="2">
    <source>
        <dbReference type="ARBA" id="ARBA00022679"/>
    </source>
</evidence>